<dbReference type="CDD" id="cd00501">
    <property type="entry name" value="Peptidase_C15"/>
    <property type="match status" value="1"/>
</dbReference>
<dbReference type="Proteomes" id="UP000245119">
    <property type="component" value="Linkage Group LG13"/>
</dbReference>
<comment type="similarity">
    <text evidence="1">Belongs to the peptidase C15 family.</text>
</comment>
<dbReference type="AlphaFoldDB" id="A0A2T7NG70"/>
<evidence type="ECO:0000313" key="6">
    <source>
        <dbReference type="EMBL" id="PVD20177.1"/>
    </source>
</evidence>
<dbReference type="GO" id="GO:0005829">
    <property type="term" value="C:cytosol"/>
    <property type="evidence" value="ECO:0007669"/>
    <property type="project" value="InterPro"/>
</dbReference>
<protein>
    <recommendedName>
        <fullName evidence="8">Pyroglutamyl-peptidase I</fullName>
    </recommendedName>
</protein>
<dbReference type="InterPro" id="IPR036440">
    <property type="entry name" value="Peptidase_C15-like_sf"/>
</dbReference>
<keyword evidence="7" id="KW-1185">Reference proteome</keyword>
<proteinExistence type="inferred from homology"/>
<dbReference type="EMBL" id="PZQS01000013">
    <property type="protein sequence ID" value="PVD20177.1"/>
    <property type="molecule type" value="Genomic_DNA"/>
</dbReference>
<gene>
    <name evidence="6" type="ORF">C0Q70_20672</name>
</gene>
<evidence type="ECO:0008006" key="8">
    <source>
        <dbReference type="Google" id="ProtNLM"/>
    </source>
</evidence>
<dbReference type="GO" id="GO:0016920">
    <property type="term" value="F:pyroglutamyl-peptidase activity"/>
    <property type="evidence" value="ECO:0007669"/>
    <property type="project" value="InterPro"/>
</dbReference>
<evidence type="ECO:0000256" key="3">
    <source>
        <dbReference type="ARBA" id="ARBA00022670"/>
    </source>
</evidence>
<dbReference type="PANTHER" id="PTHR23402:SF1">
    <property type="entry name" value="PYROGLUTAMYL-PEPTIDASE I"/>
    <property type="match status" value="1"/>
</dbReference>
<dbReference type="InterPro" id="IPR000816">
    <property type="entry name" value="Peptidase_C15"/>
</dbReference>
<dbReference type="PANTHER" id="PTHR23402">
    <property type="entry name" value="PROTEASE FAMILY C15 PYROGLUTAMYL-PEPTIDASE I-RELATED"/>
    <property type="match status" value="1"/>
</dbReference>
<keyword evidence="2" id="KW-0963">Cytoplasm</keyword>
<sequence length="201" mass="21796">MPSSKRAVVVTGFGPFGSHKVNASSVTVKMLEEEGLGNDDVELVVTELPVAYRDVKDIIPWLWKKYNPLLVVHVGVSGIATELTLEQLAHNDGYDKHDIHGMCPSSNNCVDDACDQIIVSGINMEHVCQAVNSSGGAVKAVVSQDPGRYLCDFSYFTSLHINRSCAAFVHVPPLDMPYSAKDLAEGLRQAINAMLGQVIQQ</sequence>
<name>A0A2T7NG70_POMCA</name>
<dbReference type="Gene3D" id="3.40.630.20">
    <property type="entry name" value="Peptidase C15, pyroglutamyl peptidase I-like"/>
    <property type="match status" value="1"/>
</dbReference>
<dbReference type="Pfam" id="PF01470">
    <property type="entry name" value="Peptidase_C15"/>
    <property type="match status" value="1"/>
</dbReference>
<reference evidence="6 7" key="1">
    <citation type="submission" date="2018-04" db="EMBL/GenBank/DDBJ databases">
        <title>The genome of golden apple snail Pomacea canaliculata provides insight into stress tolerance and invasive adaptation.</title>
        <authorList>
            <person name="Liu C."/>
            <person name="Liu B."/>
            <person name="Ren Y."/>
            <person name="Zhang Y."/>
            <person name="Wang H."/>
            <person name="Li S."/>
            <person name="Jiang F."/>
            <person name="Yin L."/>
            <person name="Zhang G."/>
            <person name="Qian W."/>
            <person name="Fan W."/>
        </authorList>
    </citation>
    <scope>NUCLEOTIDE SEQUENCE [LARGE SCALE GENOMIC DNA]</scope>
    <source>
        <strain evidence="6">SZHN2017</strain>
        <tissue evidence="6">Muscle</tissue>
    </source>
</reference>
<keyword evidence="4" id="KW-0378">Hydrolase</keyword>
<dbReference type="OMA" id="KLAYNHK"/>
<dbReference type="PIRSF" id="PIRSF015592">
    <property type="entry name" value="Prld-crbxl_pptds"/>
    <property type="match status" value="1"/>
</dbReference>
<accession>A0A2T7NG70</accession>
<organism evidence="6 7">
    <name type="scientific">Pomacea canaliculata</name>
    <name type="common">Golden apple snail</name>
    <dbReference type="NCBI Taxonomy" id="400727"/>
    <lineage>
        <taxon>Eukaryota</taxon>
        <taxon>Metazoa</taxon>
        <taxon>Spiralia</taxon>
        <taxon>Lophotrochozoa</taxon>
        <taxon>Mollusca</taxon>
        <taxon>Gastropoda</taxon>
        <taxon>Caenogastropoda</taxon>
        <taxon>Architaenioglossa</taxon>
        <taxon>Ampullarioidea</taxon>
        <taxon>Ampullariidae</taxon>
        <taxon>Pomacea</taxon>
    </lineage>
</organism>
<keyword evidence="3" id="KW-0645">Protease</keyword>
<keyword evidence="5" id="KW-0788">Thiol protease</keyword>
<evidence type="ECO:0000313" key="7">
    <source>
        <dbReference type="Proteomes" id="UP000245119"/>
    </source>
</evidence>
<evidence type="ECO:0000256" key="5">
    <source>
        <dbReference type="ARBA" id="ARBA00022807"/>
    </source>
</evidence>
<evidence type="ECO:0000256" key="2">
    <source>
        <dbReference type="ARBA" id="ARBA00022490"/>
    </source>
</evidence>
<dbReference type="GO" id="GO:0006508">
    <property type="term" value="P:proteolysis"/>
    <property type="evidence" value="ECO:0007669"/>
    <property type="project" value="UniProtKB-KW"/>
</dbReference>
<evidence type="ECO:0000256" key="4">
    <source>
        <dbReference type="ARBA" id="ARBA00022801"/>
    </source>
</evidence>
<dbReference type="FunFam" id="3.40.630.20:FF:000008">
    <property type="entry name" value="Pyroglutamyl-peptidase 1"/>
    <property type="match status" value="1"/>
</dbReference>
<dbReference type="InterPro" id="IPR016125">
    <property type="entry name" value="Peptidase_C15-like"/>
</dbReference>
<evidence type="ECO:0000256" key="1">
    <source>
        <dbReference type="ARBA" id="ARBA00006641"/>
    </source>
</evidence>
<dbReference type="PRINTS" id="PR00706">
    <property type="entry name" value="PYROGLUPTASE"/>
</dbReference>
<dbReference type="OrthoDB" id="407146at2759"/>
<comment type="caution">
    <text evidence="6">The sequence shown here is derived from an EMBL/GenBank/DDBJ whole genome shotgun (WGS) entry which is preliminary data.</text>
</comment>
<dbReference type="SUPFAM" id="SSF53182">
    <property type="entry name" value="Pyrrolidone carboxyl peptidase (pyroglutamate aminopeptidase)"/>
    <property type="match status" value="1"/>
</dbReference>